<evidence type="ECO:0000256" key="1">
    <source>
        <dbReference type="ARBA" id="ARBA00005254"/>
    </source>
</evidence>
<accession>A0A0M2H227</accession>
<dbReference type="Proteomes" id="UP000033956">
    <property type="component" value="Unassembled WGS sequence"/>
</dbReference>
<comment type="catalytic activity">
    <reaction evidence="5">
        <text>a (3S)-3-hydroxyacyl-CoA = a (2E)-enoyl-CoA + H2O</text>
        <dbReference type="Rhea" id="RHEA:16105"/>
        <dbReference type="ChEBI" id="CHEBI:15377"/>
        <dbReference type="ChEBI" id="CHEBI:57318"/>
        <dbReference type="ChEBI" id="CHEBI:58856"/>
        <dbReference type="EC" id="4.2.1.17"/>
    </reaction>
</comment>
<dbReference type="EMBL" id="JYIZ01000057">
    <property type="protein sequence ID" value="KJL37504.1"/>
    <property type="molecule type" value="Genomic_DNA"/>
</dbReference>
<evidence type="ECO:0000313" key="9">
    <source>
        <dbReference type="Proteomes" id="UP000033956"/>
    </source>
</evidence>
<dbReference type="NCBIfam" id="NF006100">
    <property type="entry name" value="PRK08252.1"/>
    <property type="match status" value="1"/>
</dbReference>
<dbReference type="SUPFAM" id="SSF52096">
    <property type="entry name" value="ClpP/crotonase"/>
    <property type="match status" value="1"/>
</dbReference>
<evidence type="ECO:0000256" key="2">
    <source>
        <dbReference type="ARBA" id="ARBA00012076"/>
    </source>
</evidence>
<evidence type="ECO:0000313" key="8">
    <source>
        <dbReference type="EMBL" id="KJL37504.1"/>
    </source>
</evidence>
<dbReference type="PANTHER" id="PTHR11941">
    <property type="entry name" value="ENOYL-COA HYDRATASE-RELATED"/>
    <property type="match status" value="1"/>
</dbReference>
<evidence type="ECO:0000256" key="7">
    <source>
        <dbReference type="RuleBase" id="RU003707"/>
    </source>
</evidence>
<dbReference type="PATRIC" id="fig|92835.4.peg.3292"/>
<comment type="caution">
    <text evidence="8">The sequence shown here is derived from an EMBL/GenBank/DDBJ whole genome shotgun (WGS) entry which is preliminary data.</text>
</comment>
<sequence length="267" mass="28231">MGREEAVDAPTVLTELRGAIALITLNRPHALNAVDAAMATALGDAIASASDDDRVRCIVITGAGRGFSAGYDLKAFARGEDAEHPEHPEWGFAGIVRHVIDKPVIAAVNGFAFGGGAEIALAADIAVAGDSTRIGFPEVARGLVAAAGGVVRLQRILPRRVASELLFTGAPMSADRALQHGLVNKVVEDDQVLDAALDLAGTISRNAPLAVQATKGFLRESERYASEWDADIWDAQDRLVMPVFDTDDAAEGARAFAEKRDPVWRGR</sequence>
<dbReference type="InterPro" id="IPR018376">
    <property type="entry name" value="Enoyl-CoA_hyd/isom_CS"/>
</dbReference>
<dbReference type="CDD" id="cd06558">
    <property type="entry name" value="crotonase-like"/>
    <property type="match status" value="1"/>
</dbReference>
<keyword evidence="3" id="KW-0443">Lipid metabolism</keyword>
<keyword evidence="9" id="KW-1185">Reference proteome</keyword>
<dbReference type="PANTHER" id="PTHR11941:SF169">
    <property type="entry name" value="(7AS)-7A-METHYL-1,5-DIOXO-2,3,5,6,7,7A-HEXAHYDRO-1H-INDENE-CARBOXYL-COA HYDROLASE"/>
    <property type="match status" value="1"/>
</dbReference>
<dbReference type="InterPro" id="IPR029045">
    <property type="entry name" value="ClpP/crotonase-like_dom_sf"/>
</dbReference>
<dbReference type="STRING" id="92835.RS81_03261"/>
<dbReference type="RefSeq" id="WP_211088024.1">
    <property type="nucleotide sequence ID" value="NZ_BAAAUP010000002.1"/>
</dbReference>
<evidence type="ECO:0000256" key="6">
    <source>
        <dbReference type="ARBA" id="ARBA00023717"/>
    </source>
</evidence>
<dbReference type="Gene3D" id="3.90.226.10">
    <property type="entry name" value="2-enoyl-CoA Hydratase, Chain A, domain 1"/>
    <property type="match status" value="1"/>
</dbReference>
<evidence type="ECO:0000256" key="5">
    <source>
        <dbReference type="ARBA" id="ARBA00023709"/>
    </source>
</evidence>
<dbReference type="GO" id="GO:0018812">
    <property type="term" value="F:3-hydroxyacyl-CoA dehydratase activity"/>
    <property type="evidence" value="ECO:0007669"/>
    <property type="project" value="RHEA"/>
</dbReference>
<dbReference type="InterPro" id="IPR014748">
    <property type="entry name" value="Enoyl-CoA_hydra_C"/>
</dbReference>
<dbReference type="FunFam" id="3.90.226.10:FF:000009">
    <property type="entry name" value="Carnitinyl-CoA dehydratase"/>
    <property type="match status" value="1"/>
</dbReference>
<name>A0A0M2H227_9MICO</name>
<protein>
    <recommendedName>
        <fullName evidence="2">enoyl-CoA hydratase</fullName>
        <ecNumber evidence="2">4.2.1.17</ecNumber>
    </recommendedName>
</protein>
<dbReference type="GO" id="GO:0006635">
    <property type="term" value="P:fatty acid beta-oxidation"/>
    <property type="evidence" value="ECO:0007669"/>
    <property type="project" value="TreeGrafter"/>
</dbReference>
<keyword evidence="4 8" id="KW-0456">Lyase</keyword>
<dbReference type="Pfam" id="PF00378">
    <property type="entry name" value="ECH_1"/>
    <property type="match status" value="1"/>
</dbReference>
<comment type="similarity">
    <text evidence="1 7">Belongs to the enoyl-CoA hydratase/isomerase family.</text>
</comment>
<reference evidence="8 9" key="1">
    <citation type="submission" date="2015-02" db="EMBL/GenBank/DDBJ databases">
        <title>Draft genome sequences of ten Microbacterium spp. with emphasis on heavy metal contaminated environments.</title>
        <authorList>
            <person name="Corretto E."/>
        </authorList>
    </citation>
    <scope>NUCLEOTIDE SEQUENCE [LARGE SCALE GENOMIC DNA]</scope>
    <source>
        <strain evidence="8 9">DSM 12510</strain>
    </source>
</reference>
<dbReference type="Gene3D" id="1.10.12.10">
    <property type="entry name" value="Lyase 2-enoyl-coa Hydratase, Chain A, domain 2"/>
    <property type="match status" value="1"/>
</dbReference>
<dbReference type="EC" id="4.2.1.17" evidence="2"/>
<evidence type="ECO:0000256" key="3">
    <source>
        <dbReference type="ARBA" id="ARBA00023098"/>
    </source>
</evidence>
<dbReference type="PROSITE" id="PS00166">
    <property type="entry name" value="ENOYL_COA_HYDRATASE"/>
    <property type="match status" value="1"/>
</dbReference>
<proteinExistence type="inferred from homology"/>
<dbReference type="AlphaFoldDB" id="A0A0M2H227"/>
<dbReference type="InterPro" id="IPR001753">
    <property type="entry name" value="Enoyl-CoA_hydra/iso"/>
</dbReference>
<gene>
    <name evidence="8" type="primary">caiD_1</name>
    <name evidence="8" type="ORF">RS81_03261</name>
</gene>
<organism evidence="8 9">
    <name type="scientific">Microbacterium terrae</name>
    <dbReference type="NCBI Taxonomy" id="69369"/>
    <lineage>
        <taxon>Bacteria</taxon>
        <taxon>Bacillati</taxon>
        <taxon>Actinomycetota</taxon>
        <taxon>Actinomycetes</taxon>
        <taxon>Micrococcales</taxon>
        <taxon>Microbacteriaceae</taxon>
        <taxon>Microbacterium</taxon>
    </lineage>
</organism>
<comment type="catalytic activity">
    <reaction evidence="6">
        <text>a 4-saturated-(3S)-3-hydroxyacyl-CoA = a (3E)-enoyl-CoA + H2O</text>
        <dbReference type="Rhea" id="RHEA:20724"/>
        <dbReference type="ChEBI" id="CHEBI:15377"/>
        <dbReference type="ChEBI" id="CHEBI:58521"/>
        <dbReference type="ChEBI" id="CHEBI:137480"/>
        <dbReference type="EC" id="4.2.1.17"/>
    </reaction>
</comment>
<evidence type="ECO:0000256" key="4">
    <source>
        <dbReference type="ARBA" id="ARBA00023239"/>
    </source>
</evidence>